<evidence type="ECO:0000256" key="2">
    <source>
        <dbReference type="ARBA" id="ARBA00022475"/>
    </source>
</evidence>
<dbReference type="OrthoDB" id="9783091at2"/>
<evidence type="ECO:0000256" key="5">
    <source>
        <dbReference type="ARBA" id="ARBA00022692"/>
    </source>
</evidence>
<dbReference type="EMBL" id="SSND01000006">
    <property type="protein sequence ID" value="THD81199.1"/>
    <property type="molecule type" value="Genomic_DNA"/>
</dbReference>
<dbReference type="HAMAP" id="MF_00911">
    <property type="entry name" value="FtsQ_subfam"/>
    <property type="match status" value="1"/>
</dbReference>
<evidence type="ECO:0000256" key="4">
    <source>
        <dbReference type="ARBA" id="ARBA00022618"/>
    </source>
</evidence>
<keyword evidence="7 9" id="KW-0472">Membrane</keyword>
<accession>A0A4S3MJD3</accession>
<dbReference type="PANTHER" id="PTHR35851">
    <property type="entry name" value="CELL DIVISION PROTEIN FTSQ"/>
    <property type="match status" value="1"/>
</dbReference>
<feature type="domain" description="POTRA" evidence="11">
    <location>
        <begin position="95"/>
        <end position="163"/>
    </location>
</feature>
<keyword evidence="5 9" id="KW-0812">Transmembrane</keyword>
<dbReference type="PROSITE" id="PS51779">
    <property type="entry name" value="POTRA"/>
    <property type="match status" value="1"/>
</dbReference>
<dbReference type="GO" id="GO:0005886">
    <property type="term" value="C:plasma membrane"/>
    <property type="evidence" value="ECO:0007669"/>
    <property type="project" value="UniProtKB-SubCell"/>
</dbReference>
<evidence type="ECO:0000313" key="12">
    <source>
        <dbReference type="EMBL" id="THD81199.1"/>
    </source>
</evidence>
<dbReference type="AlphaFoldDB" id="A0A4S3MJD3"/>
<keyword evidence="8 9" id="KW-0131">Cell cycle</keyword>
<dbReference type="InterPro" id="IPR005548">
    <property type="entry name" value="Cell_div_FtsQ/DivIB_C"/>
</dbReference>
<evidence type="ECO:0000256" key="10">
    <source>
        <dbReference type="SAM" id="MobiDB-lite"/>
    </source>
</evidence>
<proteinExistence type="inferred from homology"/>
<organism evidence="12 13">
    <name type="scientific">Aliigemmobacter aestuarii</name>
    <dbReference type="NCBI Taxonomy" id="1445661"/>
    <lineage>
        <taxon>Bacteria</taxon>
        <taxon>Pseudomonadati</taxon>
        <taxon>Pseudomonadota</taxon>
        <taxon>Alphaproteobacteria</taxon>
        <taxon>Rhodobacterales</taxon>
        <taxon>Paracoccaceae</taxon>
        <taxon>Aliigemmobacter</taxon>
    </lineage>
</organism>
<comment type="caution">
    <text evidence="12">The sequence shown here is derived from an EMBL/GenBank/DDBJ whole genome shotgun (WGS) entry which is preliminary data.</text>
</comment>
<evidence type="ECO:0000256" key="3">
    <source>
        <dbReference type="ARBA" id="ARBA00022519"/>
    </source>
</evidence>
<evidence type="ECO:0000256" key="9">
    <source>
        <dbReference type="HAMAP-Rule" id="MF_00911"/>
    </source>
</evidence>
<dbReference type="GO" id="GO:0032153">
    <property type="term" value="C:cell division site"/>
    <property type="evidence" value="ECO:0007669"/>
    <property type="project" value="UniProtKB-UniRule"/>
</dbReference>
<protein>
    <recommendedName>
        <fullName evidence="9">Cell division protein FtsQ</fullName>
    </recommendedName>
</protein>
<keyword evidence="6 9" id="KW-1133">Transmembrane helix</keyword>
<keyword evidence="2 9" id="KW-1003">Cell membrane</keyword>
<dbReference type="GO" id="GO:0043093">
    <property type="term" value="P:FtsZ-dependent cytokinesis"/>
    <property type="evidence" value="ECO:0007669"/>
    <property type="project" value="UniProtKB-UniRule"/>
</dbReference>
<gene>
    <name evidence="9" type="primary">ftsQ</name>
    <name evidence="12" type="ORF">E7811_17170</name>
</gene>
<dbReference type="GO" id="GO:0090529">
    <property type="term" value="P:cell septum assembly"/>
    <property type="evidence" value="ECO:0007669"/>
    <property type="project" value="InterPro"/>
</dbReference>
<keyword evidence="13" id="KW-1185">Reference proteome</keyword>
<evidence type="ECO:0000256" key="7">
    <source>
        <dbReference type="ARBA" id="ARBA00023136"/>
    </source>
</evidence>
<comment type="function">
    <text evidence="9">Essential cell division protein.</text>
</comment>
<comment type="similarity">
    <text evidence="9">Belongs to the FtsQ/DivIB family. FtsQ subfamily.</text>
</comment>
<feature type="compositionally biased region" description="Low complexity" evidence="10">
    <location>
        <begin position="1"/>
        <end position="25"/>
    </location>
</feature>
<dbReference type="Gene3D" id="3.40.50.11690">
    <property type="entry name" value="Cell division protein FtsQ/DivIB"/>
    <property type="match status" value="1"/>
</dbReference>
<evidence type="ECO:0000259" key="11">
    <source>
        <dbReference type="PROSITE" id="PS51779"/>
    </source>
</evidence>
<comment type="subcellular location">
    <subcellularLocation>
        <location evidence="9">Cell inner membrane</location>
        <topology evidence="9">Single-pass type II membrane protein</topology>
    </subcellularLocation>
    <subcellularLocation>
        <location evidence="1">Membrane</location>
    </subcellularLocation>
    <text evidence="9">Localizes to the division septum.</text>
</comment>
<dbReference type="InterPro" id="IPR045335">
    <property type="entry name" value="FtsQ_C_sf"/>
</dbReference>
<feature type="region of interest" description="Disordered" evidence="10">
    <location>
        <begin position="1"/>
        <end position="29"/>
    </location>
</feature>
<dbReference type="InterPro" id="IPR013685">
    <property type="entry name" value="POTRA_FtsQ_type"/>
</dbReference>
<dbReference type="Pfam" id="PF08478">
    <property type="entry name" value="POTRA_1"/>
    <property type="match status" value="1"/>
</dbReference>
<name>A0A4S3MJD3_9RHOB</name>
<dbReference type="InterPro" id="IPR034746">
    <property type="entry name" value="POTRA"/>
</dbReference>
<keyword evidence="4 9" id="KW-0132">Cell division</keyword>
<dbReference type="PANTHER" id="PTHR35851:SF1">
    <property type="entry name" value="CELL DIVISION PROTEIN FTSQ"/>
    <property type="match status" value="1"/>
</dbReference>
<dbReference type="Pfam" id="PF03799">
    <property type="entry name" value="FtsQ_DivIB_C"/>
    <property type="match status" value="1"/>
</dbReference>
<evidence type="ECO:0000256" key="6">
    <source>
        <dbReference type="ARBA" id="ARBA00022989"/>
    </source>
</evidence>
<dbReference type="RefSeq" id="WP_136395912.1">
    <property type="nucleotide sequence ID" value="NZ_SSND01000006.1"/>
</dbReference>
<evidence type="ECO:0000256" key="1">
    <source>
        <dbReference type="ARBA" id="ARBA00004370"/>
    </source>
</evidence>
<sequence length="311" mass="34066">MRPLGAAPRRLAPPHAGADARPATAARRDPAPSRVAYRLHRLWLTPVFRVAMRVGMPAFVLALASGVFLSDDARREAVVAKWTEMREAFEQRPEFMVSMIAVDGASNDLADAVRKAAALSLPRSSFDLDLDAARMRIEALDAVRSAELRVKSGGVVQIDITERLPAVVLRRETALELLDAEGHRVAMLLARGDRPDLPLLAGTGAEDAVPEALALVAAAEPILPRLRGLVRISERRWDLLLDRDQRILLPADQPVRALERLLALDKAEDLLARDIAAVDLRLKARPVLRLAPYALSQLRGIDETETVGDDL</sequence>
<evidence type="ECO:0000256" key="8">
    <source>
        <dbReference type="ARBA" id="ARBA00023306"/>
    </source>
</evidence>
<dbReference type="Proteomes" id="UP000309450">
    <property type="component" value="Unassembled WGS sequence"/>
</dbReference>
<evidence type="ECO:0000313" key="13">
    <source>
        <dbReference type="Proteomes" id="UP000309450"/>
    </source>
</evidence>
<keyword evidence="3 9" id="KW-0997">Cell inner membrane</keyword>
<reference evidence="12 13" key="1">
    <citation type="submission" date="2019-04" db="EMBL/GenBank/DDBJ databases">
        <title>Draft genome sequence of Gemmobacter aestuarii sp. nov.</title>
        <authorList>
            <person name="Hameed A."/>
            <person name="Lin S.-Y."/>
            <person name="Shahina M."/>
            <person name="Lai W.-A."/>
            <person name="Young C.-C."/>
        </authorList>
    </citation>
    <scope>NUCLEOTIDE SEQUENCE [LARGE SCALE GENOMIC DNA]</scope>
    <source>
        <strain evidence="12 13">CC-PW-75</strain>
    </source>
</reference>
<dbReference type="InterPro" id="IPR026579">
    <property type="entry name" value="FtsQ"/>
</dbReference>